<dbReference type="WBParaSite" id="HPBE_0000547101-mRNA-1">
    <property type="protein sequence ID" value="HPBE_0000547101-mRNA-1"/>
    <property type="gene ID" value="HPBE_0000547101"/>
</dbReference>
<dbReference type="AlphaFoldDB" id="A0A3P7XG18"/>
<dbReference type="EMBL" id="UZAH01025476">
    <property type="protein sequence ID" value="VDO64679.1"/>
    <property type="molecule type" value="Genomic_DNA"/>
</dbReference>
<proteinExistence type="predicted"/>
<keyword evidence="2" id="KW-1185">Reference proteome</keyword>
<dbReference type="SUPFAM" id="SSF52540">
    <property type="entry name" value="P-loop containing nucleoside triphosphate hydrolases"/>
    <property type="match status" value="1"/>
</dbReference>
<dbReference type="Proteomes" id="UP000050761">
    <property type="component" value="Unassembled WGS sequence"/>
</dbReference>
<dbReference type="OrthoDB" id="9997116at2759"/>
<evidence type="ECO:0000313" key="2">
    <source>
        <dbReference type="Proteomes" id="UP000050761"/>
    </source>
</evidence>
<accession>A0A3P7XG18</accession>
<evidence type="ECO:0000313" key="1">
    <source>
        <dbReference type="EMBL" id="VDO64679.1"/>
    </source>
</evidence>
<organism evidence="1">
    <name type="scientific">Heligmosomoides polygyrus</name>
    <name type="common">Parasitic roundworm</name>
    <dbReference type="NCBI Taxonomy" id="6339"/>
    <lineage>
        <taxon>Eukaryota</taxon>
        <taxon>Metazoa</taxon>
        <taxon>Ecdysozoa</taxon>
        <taxon>Nematoda</taxon>
        <taxon>Chromadorea</taxon>
        <taxon>Rhabditida</taxon>
        <taxon>Rhabditina</taxon>
        <taxon>Rhabditomorpha</taxon>
        <taxon>Strongyloidea</taxon>
        <taxon>Heligmosomidae</taxon>
        <taxon>Heligmosomoides</taxon>
    </lineage>
</organism>
<reference evidence="3" key="2">
    <citation type="submission" date="2019-09" db="UniProtKB">
        <authorList>
            <consortium name="WormBaseParasite"/>
        </authorList>
    </citation>
    <scope>IDENTIFICATION</scope>
</reference>
<gene>
    <name evidence="1" type="ORF">HPBE_LOCUS5472</name>
</gene>
<protein>
    <submittedName>
        <fullName evidence="3">DNA helicase</fullName>
    </submittedName>
</protein>
<dbReference type="InterPro" id="IPR027417">
    <property type="entry name" value="P-loop_NTPase"/>
</dbReference>
<name>A0A3P7XG18_HELPZ</name>
<reference evidence="1 2" key="1">
    <citation type="submission" date="2018-11" db="EMBL/GenBank/DDBJ databases">
        <authorList>
            <consortium name="Pathogen Informatics"/>
        </authorList>
    </citation>
    <scope>NUCLEOTIDE SEQUENCE [LARGE SCALE GENOMIC DNA]</scope>
</reference>
<sequence length="285" mass="31351">MTINKSQGQTFSKIGLFLPEEVFSHGQMYMALSRVHQPDGILVKSNSNFVKNAYAIFRRRVSDSATRHRRSVTEVGDANVTGDVADVVEASAATSSIDSVATSQTSTIESFTNCFRDRSTQQVIRLRKSGGHSRMGLGLFLQLGTFGPRSSKPLQDLIQRSSSVHNSSFWHTDLTRHSQNCVVVHTLLTSSSIPSESLLDIDFNEHAAVSELEGPCHALKRAPHTAKIEVVVDYDHLLRSAITLRLQVSSNSALERLSIRVRVEVVRPSAISFVQGEDHSVGPKL</sequence>
<evidence type="ECO:0000313" key="3">
    <source>
        <dbReference type="WBParaSite" id="HPBE_0000547101-mRNA-1"/>
    </source>
</evidence>